<dbReference type="GO" id="GO:0006412">
    <property type="term" value="P:translation"/>
    <property type="evidence" value="ECO:0007669"/>
    <property type="project" value="TreeGrafter"/>
</dbReference>
<evidence type="ECO:0000313" key="5">
    <source>
        <dbReference type="EMBL" id="AXV08066.1"/>
    </source>
</evidence>
<gene>
    <name evidence="3" type="primary">rimP</name>
    <name evidence="5" type="ORF">DVS28_a3391</name>
</gene>
<protein>
    <recommendedName>
        <fullName evidence="3">Ribosome maturation factor RimP</fullName>
    </recommendedName>
</protein>
<evidence type="ECO:0000256" key="2">
    <source>
        <dbReference type="ARBA" id="ARBA00022517"/>
    </source>
</evidence>
<comment type="similarity">
    <text evidence="3">Belongs to the RimP family.</text>
</comment>
<dbReference type="EMBL" id="CP031165">
    <property type="protein sequence ID" value="AXV08066.1"/>
    <property type="molecule type" value="Genomic_DNA"/>
</dbReference>
<comment type="function">
    <text evidence="3">Required for maturation of 30S ribosomal subunits.</text>
</comment>
<evidence type="ECO:0000259" key="4">
    <source>
        <dbReference type="Pfam" id="PF02576"/>
    </source>
</evidence>
<dbReference type="SUPFAM" id="SSF75420">
    <property type="entry name" value="YhbC-like, N-terminal domain"/>
    <property type="match status" value="1"/>
</dbReference>
<keyword evidence="2 3" id="KW-0690">Ribosome biogenesis</keyword>
<dbReference type="Pfam" id="PF02576">
    <property type="entry name" value="RimP_N"/>
    <property type="match status" value="1"/>
</dbReference>
<reference evidence="5 6" key="1">
    <citation type="submission" date="2018-09" db="EMBL/GenBank/DDBJ databases">
        <title>Complete genome sequence of Euzebya sp. DY32-46 isolated from seawater of Pacific Ocean.</title>
        <authorList>
            <person name="Xu L."/>
            <person name="Wu Y.-H."/>
            <person name="Xu X.-W."/>
        </authorList>
    </citation>
    <scope>NUCLEOTIDE SEQUENCE [LARGE SCALE GENOMIC DNA]</scope>
    <source>
        <strain evidence="5 6">DY32-46</strain>
    </source>
</reference>
<dbReference type="HAMAP" id="MF_01077">
    <property type="entry name" value="RimP"/>
    <property type="match status" value="1"/>
</dbReference>
<dbReference type="InterPro" id="IPR035956">
    <property type="entry name" value="RimP_N_sf"/>
</dbReference>
<comment type="subcellular location">
    <subcellularLocation>
        <location evidence="3">Cytoplasm</location>
    </subcellularLocation>
</comment>
<accession>A0A346Y0R9</accession>
<organism evidence="5 6">
    <name type="scientific">Euzebya pacifica</name>
    <dbReference type="NCBI Taxonomy" id="1608957"/>
    <lineage>
        <taxon>Bacteria</taxon>
        <taxon>Bacillati</taxon>
        <taxon>Actinomycetota</taxon>
        <taxon>Nitriliruptoria</taxon>
        <taxon>Euzebyales</taxon>
    </lineage>
</organism>
<evidence type="ECO:0000256" key="3">
    <source>
        <dbReference type="HAMAP-Rule" id="MF_01077"/>
    </source>
</evidence>
<dbReference type="KEGG" id="euz:DVS28_a3391"/>
<keyword evidence="6" id="KW-1185">Reference proteome</keyword>
<name>A0A346Y0R9_9ACTN</name>
<dbReference type="RefSeq" id="WP_114592463.1">
    <property type="nucleotide sequence ID" value="NZ_CAXIBR010000154.1"/>
</dbReference>
<feature type="domain" description="Ribosome maturation factor RimP N-terminal" evidence="4">
    <location>
        <begin position="13"/>
        <end position="84"/>
    </location>
</feature>
<evidence type="ECO:0000256" key="1">
    <source>
        <dbReference type="ARBA" id="ARBA00022490"/>
    </source>
</evidence>
<dbReference type="InterPro" id="IPR003728">
    <property type="entry name" value="Ribosome_maturation_RimP"/>
</dbReference>
<dbReference type="PANTHER" id="PTHR33867:SF1">
    <property type="entry name" value="RIBOSOME MATURATION FACTOR RIMP"/>
    <property type="match status" value="1"/>
</dbReference>
<dbReference type="OrthoDB" id="9805006at2"/>
<keyword evidence="1 3" id="KW-0963">Cytoplasm</keyword>
<proteinExistence type="inferred from homology"/>
<dbReference type="GO" id="GO:0000028">
    <property type="term" value="P:ribosomal small subunit assembly"/>
    <property type="evidence" value="ECO:0007669"/>
    <property type="project" value="TreeGrafter"/>
</dbReference>
<sequence length="152" mass="16904">MAATLIDTIDELARPLADEAELDLVDVEVKGGGGRTRIRVIVDRKGGVDVGTCQKLSKRLARLLDDHDPIKDRYTLEVTSPGTDWPLRTQRDFDRVEGRLVKVVHGDEDQSDEVVGEIASTTPEAVVVRDKAGDTHEISYDRIMKATQQLPW</sequence>
<dbReference type="PANTHER" id="PTHR33867">
    <property type="entry name" value="RIBOSOME MATURATION FACTOR RIMP"/>
    <property type="match status" value="1"/>
</dbReference>
<dbReference type="Proteomes" id="UP000264006">
    <property type="component" value="Chromosome"/>
</dbReference>
<dbReference type="AlphaFoldDB" id="A0A346Y0R9"/>
<dbReference type="Gene3D" id="3.30.300.70">
    <property type="entry name" value="RimP-like superfamily, N-terminal"/>
    <property type="match status" value="1"/>
</dbReference>
<dbReference type="InterPro" id="IPR028989">
    <property type="entry name" value="RimP_N"/>
</dbReference>
<evidence type="ECO:0000313" key="6">
    <source>
        <dbReference type="Proteomes" id="UP000264006"/>
    </source>
</evidence>
<dbReference type="GO" id="GO:0005829">
    <property type="term" value="C:cytosol"/>
    <property type="evidence" value="ECO:0007669"/>
    <property type="project" value="TreeGrafter"/>
</dbReference>